<dbReference type="AlphaFoldDB" id="A0A0A8Z7V3"/>
<proteinExistence type="predicted"/>
<sequence length="28" mass="3366">MSVMSSVTRVCLKGAWWQWQQQKHISLF</sequence>
<protein>
    <submittedName>
        <fullName evidence="1">Uncharacterized protein</fullName>
    </submittedName>
</protein>
<evidence type="ECO:0000313" key="1">
    <source>
        <dbReference type="EMBL" id="JAD30937.1"/>
    </source>
</evidence>
<reference evidence="1" key="2">
    <citation type="journal article" date="2015" name="Data Brief">
        <title>Shoot transcriptome of the giant reed, Arundo donax.</title>
        <authorList>
            <person name="Barrero R.A."/>
            <person name="Guerrero F.D."/>
            <person name="Moolhuijzen P."/>
            <person name="Goolsby J.A."/>
            <person name="Tidwell J."/>
            <person name="Bellgard S.E."/>
            <person name="Bellgard M.I."/>
        </authorList>
    </citation>
    <scope>NUCLEOTIDE SEQUENCE</scope>
    <source>
        <tissue evidence="1">Shoot tissue taken approximately 20 cm above the soil surface</tissue>
    </source>
</reference>
<reference evidence="1" key="1">
    <citation type="submission" date="2014-09" db="EMBL/GenBank/DDBJ databases">
        <authorList>
            <person name="Magalhaes I.L.F."/>
            <person name="Oliveira U."/>
            <person name="Santos F.R."/>
            <person name="Vidigal T.H.D.A."/>
            <person name="Brescovit A.D."/>
            <person name="Santos A.J."/>
        </authorList>
    </citation>
    <scope>NUCLEOTIDE SEQUENCE</scope>
    <source>
        <tissue evidence="1">Shoot tissue taken approximately 20 cm above the soil surface</tissue>
    </source>
</reference>
<organism evidence="1">
    <name type="scientific">Arundo donax</name>
    <name type="common">Giant reed</name>
    <name type="synonym">Donax arundinaceus</name>
    <dbReference type="NCBI Taxonomy" id="35708"/>
    <lineage>
        <taxon>Eukaryota</taxon>
        <taxon>Viridiplantae</taxon>
        <taxon>Streptophyta</taxon>
        <taxon>Embryophyta</taxon>
        <taxon>Tracheophyta</taxon>
        <taxon>Spermatophyta</taxon>
        <taxon>Magnoliopsida</taxon>
        <taxon>Liliopsida</taxon>
        <taxon>Poales</taxon>
        <taxon>Poaceae</taxon>
        <taxon>PACMAD clade</taxon>
        <taxon>Arundinoideae</taxon>
        <taxon>Arundineae</taxon>
        <taxon>Arundo</taxon>
    </lineage>
</organism>
<dbReference type="EMBL" id="GBRH01266958">
    <property type="protein sequence ID" value="JAD30937.1"/>
    <property type="molecule type" value="Transcribed_RNA"/>
</dbReference>
<name>A0A0A8Z7V3_ARUDO</name>
<accession>A0A0A8Z7V3</accession>